<evidence type="ECO:0008006" key="3">
    <source>
        <dbReference type="Google" id="ProtNLM"/>
    </source>
</evidence>
<keyword evidence="2" id="KW-1185">Reference proteome</keyword>
<dbReference type="RefSeq" id="WP_243133046.1">
    <property type="nucleotide sequence ID" value="NZ_QGQD01000062.1"/>
</dbReference>
<dbReference type="AlphaFoldDB" id="A0A4U8Q6Z4"/>
<sequence>MQEKILPEGGEISGLPRNYHVNRKHKDSLLRLIFQNKRDLLELYNSINGTKYENEEDLIINTMENVVYMGMKNDLSFLIGGTLNLYEHQSSINPNMPLRGLFYISDLYQGYIEMSDADIYGSKLISLPMPQYLVFYNGEEDEPDRKELFLSDAFFQSDKKNDAAIECKVVILNINLGHNRILMEQCRRLQEYARFISLIREYLFKMPLEESIEKAVNQCIDENILRDILSKNRGEVTRVILEEYDEEKHLRSERIFWEEKGRELEQQSFIQLIGAMASDGRAGDIARLAYDREFLVKMKEKYRADPILIR</sequence>
<protein>
    <recommendedName>
        <fullName evidence="3">Transposase, YhgA-like</fullName>
    </recommendedName>
</protein>
<gene>
    <name evidence="1" type="ORF">DSM106044_03258</name>
</gene>
<dbReference type="EMBL" id="QGQD01000062">
    <property type="protein sequence ID" value="TLC99872.1"/>
    <property type="molecule type" value="Genomic_DNA"/>
</dbReference>
<accession>A0A4U8Q6Z4</accession>
<dbReference type="STRING" id="180332.GCA_000797495_04611"/>
<evidence type="ECO:0000313" key="2">
    <source>
        <dbReference type="Proteomes" id="UP000306509"/>
    </source>
</evidence>
<proteinExistence type="predicted"/>
<reference evidence="1 2" key="1">
    <citation type="journal article" date="2019" name="Anaerobe">
        <title>Detection of Robinsoniella peoriensis in multiple bone samples of a trauma patient.</title>
        <authorList>
            <person name="Schrottner P."/>
            <person name="Hartwich K."/>
            <person name="Bunk B."/>
            <person name="Schober I."/>
            <person name="Helbig S."/>
            <person name="Rudolph W.W."/>
            <person name="Gunzer F."/>
        </authorList>
    </citation>
    <scope>NUCLEOTIDE SEQUENCE [LARGE SCALE GENOMIC DNA]</scope>
    <source>
        <strain evidence="1 2">DSM 106044</strain>
    </source>
</reference>
<comment type="caution">
    <text evidence="1">The sequence shown here is derived from an EMBL/GenBank/DDBJ whole genome shotgun (WGS) entry which is preliminary data.</text>
</comment>
<name>A0A4U8Q6Z4_9FIRM</name>
<dbReference type="Proteomes" id="UP000306509">
    <property type="component" value="Unassembled WGS sequence"/>
</dbReference>
<organism evidence="1 2">
    <name type="scientific">Robinsoniella peoriensis</name>
    <dbReference type="NCBI Taxonomy" id="180332"/>
    <lineage>
        <taxon>Bacteria</taxon>
        <taxon>Bacillati</taxon>
        <taxon>Bacillota</taxon>
        <taxon>Clostridia</taxon>
        <taxon>Lachnospirales</taxon>
        <taxon>Lachnospiraceae</taxon>
        <taxon>Robinsoniella</taxon>
    </lineage>
</organism>
<evidence type="ECO:0000313" key="1">
    <source>
        <dbReference type="EMBL" id="TLC99872.1"/>
    </source>
</evidence>